<dbReference type="Proteomes" id="UP000183653">
    <property type="component" value="Chromosome I"/>
</dbReference>
<organism evidence="1 2">
    <name type="scientific">Pseudomonas orientalis</name>
    <dbReference type="NCBI Taxonomy" id="76758"/>
    <lineage>
        <taxon>Bacteria</taxon>
        <taxon>Pseudomonadati</taxon>
        <taxon>Pseudomonadota</taxon>
        <taxon>Gammaproteobacteria</taxon>
        <taxon>Pseudomonadales</taxon>
        <taxon>Pseudomonadaceae</taxon>
        <taxon>Pseudomonas</taxon>
    </lineage>
</organism>
<sequence length="65" mass="7562">MGNRGIKPKLKRNDPLQYSRRRKQPYSVLAQWVVYNVPCFQVILASVPLLPYYLISPPFSKPECP</sequence>
<gene>
    <name evidence="1" type="ORF">SAMN04490197_2111</name>
</gene>
<reference evidence="1 2" key="1">
    <citation type="submission" date="2016-10" db="EMBL/GenBank/DDBJ databases">
        <authorList>
            <person name="Varghese N."/>
            <person name="Submissions S."/>
        </authorList>
    </citation>
    <scope>NUCLEOTIDE SEQUENCE [LARGE SCALE GENOMIC DNA]</scope>
    <source>
        <strain evidence="1 2">BS2775</strain>
    </source>
</reference>
<keyword evidence="2" id="KW-1185">Reference proteome</keyword>
<dbReference type="EMBL" id="LT629782">
    <property type="protein sequence ID" value="SDU02474.1"/>
    <property type="molecule type" value="Genomic_DNA"/>
</dbReference>
<protein>
    <submittedName>
        <fullName evidence="1">Uncharacterized protein</fullName>
    </submittedName>
</protein>
<evidence type="ECO:0000313" key="2">
    <source>
        <dbReference type="Proteomes" id="UP000183653"/>
    </source>
</evidence>
<name>A0A3G7Y151_9PSED</name>
<evidence type="ECO:0000313" key="1">
    <source>
        <dbReference type="EMBL" id="SDU02474.1"/>
    </source>
</evidence>
<accession>A0A3G7Y151</accession>
<proteinExistence type="predicted"/>
<dbReference type="AlphaFoldDB" id="A0A3G7Y151"/>